<dbReference type="Gene3D" id="2.60.40.10">
    <property type="entry name" value="Immunoglobulins"/>
    <property type="match status" value="1"/>
</dbReference>
<reference evidence="6" key="3">
    <citation type="submission" date="2025-09" db="UniProtKB">
        <authorList>
            <consortium name="Ensembl"/>
        </authorList>
    </citation>
    <scope>IDENTIFICATION</scope>
</reference>
<keyword evidence="2 4" id="KW-0812">Transmembrane</keyword>
<proteinExistence type="predicted"/>
<dbReference type="Ensembl" id="ENSSFOT00015032069.2">
    <property type="protein sequence ID" value="ENSSFOP00015031714.2"/>
    <property type="gene ID" value="ENSSFOG00015020321.2"/>
</dbReference>
<dbReference type="PANTHER" id="PTHR11860:SF118">
    <property type="entry name" value="CMRF35-LIKE MOLECULE 3-RELATED"/>
    <property type="match status" value="1"/>
</dbReference>
<evidence type="ECO:0000313" key="6">
    <source>
        <dbReference type="Ensembl" id="ENSSFOP00015031714.2"/>
    </source>
</evidence>
<evidence type="ECO:0000256" key="2">
    <source>
        <dbReference type="ARBA" id="ARBA00022692"/>
    </source>
</evidence>
<dbReference type="SUPFAM" id="SSF48726">
    <property type="entry name" value="Immunoglobulin"/>
    <property type="match status" value="1"/>
</dbReference>
<dbReference type="InterPro" id="IPR013106">
    <property type="entry name" value="Ig_V-set"/>
</dbReference>
<dbReference type="InterPro" id="IPR036179">
    <property type="entry name" value="Ig-like_dom_sf"/>
</dbReference>
<evidence type="ECO:0000256" key="1">
    <source>
        <dbReference type="ARBA" id="ARBA00004370"/>
    </source>
</evidence>
<dbReference type="SMART" id="SM00409">
    <property type="entry name" value="IG"/>
    <property type="match status" value="1"/>
</dbReference>
<organism evidence="6 7">
    <name type="scientific">Scleropages formosus</name>
    <name type="common">Asian bonytongue</name>
    <name type="synonym">Osteoglossum formosum</name>
    <dbReference type="NCBI Taxonomy" id="113540"/>
    <lineage>
        <taxon>Eukaryota</taxon>
        <taxon>Metazoa</taxon>
        <taxon>Chordata</taxon>
        <taxon>Craniata</taxon>
        <taxon>Vertebrata</taxon>
        <taxon>Euteleostomi</taxon>
        <taxon>Actinopterygii</taxon>
        <taxon>Neopterygii</taxon>
        <taxon>Teleostei</taxon>
        <taxon>Osteoglossocephala</taxon>
        <taxon>Osteoglossomorpha</taxon>
        <taxon>Osteoglossiformes</taxon>
        <taxon>Osteoglossidae</taxon>
        <taxon>Scleropages</taxon>
    </lineage>
</organism>
<reference evidence="6 7" key="1">
    <citation type="submission" date="2019-04" db="EMBL/GenBank/DDBJ databases">
        <authorList>
            <consortium name="Wellcome Sanger Institute Data Sharing"/>
        </authorList>
    </citation>
    <scope>NUCLEOTIDE SEQUENCE [LARGE SCALE GENOMIC DNA]</scope>
</reference>
<dbReference type="GO" id="GO:0004888">
    <property type="term" value="F:transmembrane signaling receptor activity"/>
    <property type="evidence" value="ECO:0007669"/>
    <property type="project" value="TreeGrafter"/>
</dbReference>
<dbReference type="InterPro" id="IPR003599">
    <property type="entry name" value="Ig_sub"/>
</dbReference>
<dbReference type="InterPro" id="IPR013783">
    <property type="entry name" value="Ig-like_fold"/>
</dbReference>
<keyword evidence="7" id="KW-1185">Reference proteome</keyword>
<dbReference type="AlphaFoldDB" id="A0A8C9V756"/>
<dbReference type="InterPro" id="IPR050671">
    <property type="entry name" value="CD300_family_receptors"/>
</dbReference>
<evidence type="ECO:0000313" key="7">
    <source>
        <dbReference type="Proteomes" id="UP000694397"/>
    </source>
</evidence>
<evidence type="ECO:0000259" key="5">
    <source>
        <dbReference type="SMART" id="SM00409"/>
    </source>
</evidence>
<accession>A0A8C9V756</accession>
<evidence type="ECO:0000256" key="4">
    <source>
        <dbReference type="SAM" id="Phobius"/>
    </source>
</evidence>
<dbReference type="GO" id="GO:0005886">
    <property type="term" value="C:plasma membrane"/>
    <property type="evidence" value="ECO:0007669"/>
    <property type="project" value="TreeGrafter"/>
</dbReference>
<dbReference type="Pfam" id="PF07686">
    <property type="entry name" value="V-set"/>
    <property type="match status" value="1"/>
</dbReference>
<keyword evidence="3 4" id="KW-0472">Membrane</keyword>
<sequence length="168" mass="19093">TDFLTYLLYNQLLFYASSLSWLEVHAVTGHEGQDVTVQCSHTLARSNGKYFCKGHCSRDADVLIKTEEGQRNKKIGRLSLYDNGTGTFWVTITGLKKTDTGTYWCAVKRSIIADTFTEVSLTVLDGTVCHTASPHLSLCAVYMFFVWIFLLLLWFPPTVQRHVFQLQQ</sequence>
<name>A0A8C9V756_SCLFO</name>
<dbReference type="Proteomes" id="UP000694397">
    <property type="component" value="Chromosome 1"/>
</dbReference>
<dbReference type="GeneTree" id="ENSGT01030000236414"/>
<dbReference type="OrthoDB" id="9805957at2759"/>
<feature type="transmembrane region" description="Helical" evidence="4">
    <location>
        <begin position="135"/>
        <end position="155"/>
    </location>
</feature>
<evidence type="ECO:0000256" key="3">
    <source>
        <dbReference type="ARBA" id="ARBA00023136"/>
    </source>
</evidence>
<protein>
    <recommendedName>
        <fullName evidence="5">Immunoglobulin domain-containing protein</fullName>
    </recommendedName>
</protein>
<keyword evidence="4" id="KW-1133">Transmembrane helix</keyword>
<feature type="domain" description="Immunoglobulin" evidence="5">
    <location>
        <begin position="24"/>
        <end position="124"/>
    </location>
</feature>
<comment type="subcellular location">
    <subcellularLocation>
        <location evidence="1">Membrane</location>
    </subcellularLocation>
</comment>
<dbReference type="PANTHER" id="PTHR11860">
    <property type="entry name" value="POLYMERIC-IMMUNOGLOBULIN RECEPTOR"/>
    <property type="match status" value="1"/>
</dbReference>
<reference evidence="6" key="2">
    <citation type="submission" date="2025-08" db="UniProtKB">
        <authorList>
            <consortium name="Ensembl"/>
        </authorList>
    </citation>
    <scope>IDENTIFICATION</scope>
</reference>